<dbReference type="InterPro" id="IPR023214">
    <property type="entry name" value="HAD_sf"/>
</dbReference>
<dbReference type="EMBL" id="JAEHJZ010000036">
    <property type="protein sequence ID" value="MBJ7881982.1"/>
    <property type="molecule type" value="Genomic_DNA"/>
</dbReference>
<dbReference type="InterPro" id="IPR050582">
    <property type="entry name" value="HAD-like_SerB"/>
</dbReference>
<dbReference type="Gene3D" id="3.40.50.1000">
    <property type="entry name" value="HAD superfamily/HAD-like"/>
    <property type="match status" value="1"/>
</dbReference>
<gene>
    <name evidence="2" type="ORF">JEM65_15205</name>
</gene>
<evidence type="ECO:0000313" key="3">
    <source>
        <dbReference type="Proteomes" id="UP000662373"/>
    </source>
</evidence>
<name>A0A934KWP8_9FLAO</name>
<organism evidence="2 3">
    <name type="scientific">Gelidibacter salicanalis</name>
    <dbReference type="NCBI Taxonomy" id="291193"/>
    <lineage>
        <taxon>Bacteria</taxon>
        <taxon>Pseudomonadati</taxon>
        <taxon>Bacteroidota</taxon>
        <taxon>Flavobacteriia</taxon>
        <taxon>Flavobacteriales</taxon>
        <taxon>Flavobacteriaceae</taxon>
        <taxon>Gelidibacter</taxon>
    </lineage>
</organism>
<dbReference type="SUPFAM" id="SSF56784">
    <property type="entry name" value="HAD-like"/>
    <property type="match status" value="1"/>
</dbReference>
<keyword evidence="2" id="KW-0378">Hydrolase</keyword>
<dbReference type="RefSeq" id="WP_199601267.1">
    <property type="nucleotide sequence ID" value="NZ_JAEHJZ010000036.1"/>
</dbReference>
<reference evidence="2 3" key="1">
    <citation type="submission" date="2020-09" db="EMBL/GenBank/DDBJ databases">
        <title>Draft genome of Gelidibacter salicanalis PAMC21136.</title>
        <authorList>
            <person name="Park H."/>
        </authorList>
    </citation>
    <scope>NUCLEOTIDE SEQUENCE [LARGE SCALE GENOMIC DNA]</scope>
    <source>
        <strain evidence="2 3">PAMC21136</strain>
    </source>
</reference>
<feature type="signal peptide" evidence="1">
    <location>
        <begin position="1"/>
        <end position="25"/>
    </location>
</feature>
<dbReference type="PANTHER" id="PTHR43344">
    <property type="entry name" value="PHOSPHOSERINE PHOSPHATASE"/>
    <property type="match status" value="1"/>
</dbReference>
<sequence>MKFLTKCNKLLLLPFFLLCFVSAYTQSYKPIDSWPLDTNQKIKSFLNSTLIIKERKVAVLDCDGTLFGQAPHYLADEAMYAFAKDRYANGNDSISKAKMAIIKNLSEGDNVGTNYVTNRIKFFSGLSPDEMEAVGNYYFHEMYQTKFYPEMRELLANLETYGFEIWVLTASPEVLYQKFVSENLGIPVNRIIGVKSVISHGKITDNMVYPIPQDYGKAEAIQTVIKSRPLFVAGNSRGDLEMMNESVGIKMIVNPDDSKVEKGEHAGAMDGYTVKKYWDKYGGLTVYSNDIPTGDYEYISQERRIKPNKSNPKVKP</sequence>
<dbReference type="Pfam" id="PF12710">
    <property type="entry name" value="HAD"/>
    <property type="match status" value="1"/>
</dbReference>
<dbReference type="InterPro" id="IPR036412">
    <property type="entry name" value="HAD-like_sf"/>
</dbReference>
<keyword evidence="3" id="KW-1185">Reference proteome</keyword>
<proteinExistence type="predicted"/>
<feature type="chain" id="PRO_5037956061" evidence="1">
    <location>
        <begin position="26"/>
        <end position="316"/>
    </location>
</feature>
<evidence type="ECO:0000256" key="1">
    <source>
        <dbReference type="SAM" id="SignalP"/>
    </source>
</evidence>
<dbReference type="GO" id="GO:0016787">
    <property type="term" value="F:hydrolase activity"/>
    <property type="evidence" value="ECO:0007669"/>
    <property type="project" value="UniProtKB-KW"/>
</dbReference>
<evidence type="ECO:0000313" key="2">
    <source>
        <dbReference type="EMBL" id="MBJ7881982.1"/>
    </source>
</evidence>
<accession>A0A934KWP8</accession>
<comment type="caution">
    <text evidence="2">The sequence shown here is derived from an EMBL/GenBank/DDBJ whole genome shotgun (WGS) entry which is preliminary data.</text>
</comment>
<keyword evidence="1" id="KW-0732">Signal</keyword>
<dbReference type="AlphaFoldDB" id="A0A934KWP8"/>
<protein>
    <submittedName>
        <fullName evidence="2">Haloacid dehalogenase-like hydrolase</fullName>
    </submittedName>
</protein>
<dbReference type="Proteomes" id="UP000662373">
    <property type="component" value="Unassembled WGS sequence"/>
</dbReference>